<sequence>MSRNERNGFHINAARTTIGTAFTFALGGFGNSYHSTAFAVENHTIEGFVHDFSYLIFIELLQTLDSLGILGQRFW</sequence>
<comment type="caution">
    <text evidence="1">The sequence shown here is derived from an EMBL/GenBank/DDBJ whole genome shotgun (WGS) entry which is preliminary data.</text>
</comment>
<gene>
    <name evidence="1" type="ORF">N776_03655</name>
</gene>
<evidence type="ECO:0000313" key="1">
    <source>
        <dbReference type="EMBL" id="PHJ36005.1"/>
    </source>
</evidence>
<reference evidence="1 2" key="1">
    <citation type="submission" date="2013-08" db="EMBL/GenBank/DDBJ databases">
        <authorList>
            <person name="Trees D."/>
        </authorList>
    </citation>
    <scope>NUCLEOTIDE SEQUENCE [LARGE SCALE GENOMIC DNA]</scope>
    <source>
        <strain evidence="1 2">3502</strain>
    </source>
</reference>
<dbReference type="AlphaFoldDB" id="A0AA44UA96"/>
<dbReference type="Proteomes" id="UP000223296">
    <property type="component" value="Unassembled WGS sequence"/>
</dbReference>
<organism evidence="1 2">
    <name type="scientific">Neisseria gonorrhoeae 3502</name>
    <dbReference type="NCBI Taxonomy" id="1193404"/>
    <lineage>
        <taxon>Bacteria</taxon>
        <taxon>Pseudomonadati</taxon>
        <taxon>Pseudomonadota</taxon>
        <taxon>Betaproteobacteria</taxon>
        <taxon>Neisseriales</taxon>
        <taxon>Neisseriaceae</taxon>
        <taxon>Neisseria</taxon>
    </lineage>
</organism>
<evidence type="ECO:0000313" key="2">
    <source>
        <dbReference type="Proteomes" id="UP000223296"/>
    </source>
</evidence>
<proteinExistence type="predicted"/>
<dbReference type="EMBL" id="AVBE01000002">
    <property type="protein sequence ID" value="PHJ36005.1"/>
    <property type="molecule type" value="Genomic_DNA"/>
</dbReference>
<protein>
    <submittedName>
        <fullName evidence="1">Uncharacterized protein</fullName>
    </submittedName>
</protein>
<accession>A0AA44UA96</accession>
<name>A0AA44UA96_NEIGO</name>